<feature type="coiled-coil region" evidence="1">
    <location>
        <begin position="806"/>
        <end position="889"/>
    </location>
</feature>
<feature type="compositionally biased region" description="Low complexity" evidence="2">
    <location>
        <begin position="1015"/>
        <end position="1040"/>
    </location>
</feature>
<organism evidence="3 4">
    <name type="scientific">Paragonimus skrjabini miyazakii</name>
    <dbReference type="NCBI Taxonomy" id="59628"/>
    <lineage>
        <taxon>Eukaryota</taxon>
        <taxon>Metazoa</taxon>
        <taxon>Spiralia</taxon>
        <taxon>Lophotrochozoa</taxon>
        <taxon>Platyhelminthes</taxon>
        <taxon>Trematoda</taxon>
        <taxon>Digenea</taxon>
        <taxon>Plagiorchiida</taxon>
        <taxon>Troglotremata</taxon>
        <taxon>Troglotrematidae</taxon>
        <taxon>Paragonimus</taxon>
    </lineage>
</organism>
<keyword evidence="4" id="KW-1185">Reference proteome</keyword>
<feature type="compositionally biased region" description="Low complexity" evidence="2">
    <location>
        <begin position="973"/>
        <end position="987"/>
    </location>
</feature>
<feature type="compositionally biased region" description="Polar residues" evidence="2">
    <location>
        <begin position="118"/>
        <end position="133"/>
    </location>
</feature>
<feature type="coiled-coil region" evidence="1">
    <location>
        <begin position="383"/>
        <end position="410"/>
    </location>
</feature>
<dbReference type="Proteomes" id="UP000822476">
    <property type="component" value="Unassembled WGS sequence"/>
</dbReference>
<gene>
    <name evidence="3" type="ORF">EG68_03276</name>
</gene>
<sequence length="1094" mass="119057">MNPLNWLSFIYEDRQEDDTFDSSLFLPITVGLGTVVISVLLSYRGGLLSGLKKSASAKASPNCDLSNAVRDLTKRKPLKSSIKLKPTSVNEPKVHPKGSTTTNSAAVPTAVPPEDDLSSSQRPVEQIHSQPTNLVEPAPVVRLDTCSSPPVIHKLETKKPRRSRRTARPEPSDTHFHETTETFEPDPTWVTVTGKKKQSAAGDLVIESSGYVASASTSIAPAKKKTKDNKAEFATPPTTSTTPDSLEPVSVDISPNVAPTVPLSPSLSLSSPSQSVSGSSSAHSTSIVTPTAIVTVAPFSKPSKALHSTTDVRQPVVATSERRSSNTQSDSYGQSPPDGPQFMTPSIGPPPLPSPVTKAVKLSATENLPATTRLLTQHLASQIQAKEVECQVLRDEVISLRDKIKRATDSTKLVRTPSCLVDAATMIVNEAVPCKLEPTPLQNSGHNERVRNSTVSSEPHRSHSPDVVLLRTLQDEIARLAKEVTLAYQRNENLEARLTTTKAQLATAKKKTSRDTKTIRQQLDTEVKRAKQAVQAVHQLAGKLQDILQQAETQHPEQAVHQLAGKLQDTLQQAETQHRKIEQLEQENTDVRDEHSRMTREYDALVLTQNACMTELDCLKSETEQLRMALQTAEARLQSANFERSTALMDSQTKLAQLESQLSAERDREHADRARLCAMESQVLALTAELEQLRSSCIQTCPATAPLCSKCKQCVPEDDTDLRKSSSFEAIDPSQLDETQPMLADSRIHLEATTQTDAEPGTEFESFVIPTASDLNVNAMQTVTVTNPDVCDTASHSTDDTQSASNKELEGQVAHYKAALDATEAVLSKLQSSVDEEEQRWREALEASKMECELLGSKIARLDSTLSAVTDERDELQKALFELKQQQQNLGLFGPDTHSNDGRSSVHSLSITRLLDTVSYDEHTSKPDLIRLLNQFRYLVQIEHESLKKEQANVALLQSKLDRCTFNDATAASGSDPVSPPLSSLSPRCQPVNGSAKVNTSHPTESHPSNFGAIADDSPSADSSLHASSSTSRIGNSSSSNHHHPGITPEVISTKTFQQQDSKPDLIDIFPNGRETSTATSADGIDCDLNGQTE</sequence>
<feature type="compositionally biased region" description="Polar residues" evidence="2">
    <location>
        <begin position="325"/>
        <end position="334"/>
    </location>
</feature>
<feature type="compositionally biased region" description="Polar residues" evidence="2">
    <location>
        <begin position="1051"/>
        <end position="1061"/>
    </location>
</feature>
<feature type="region of interest" description="Disordered" evidence="2">
    <location>
        <begin position="217"/>
        <end position="285"/>
    </location>
</feature>
<feature type="region of interest" description="Disordered" evidence="2">
    <location>
        <begin position="78"/>
        <end position="188"/>
    </location>
</feature>
<feature type="region of interest" description="Disordered" evidence="2">
    <location>
        <begin position="438"/>
        <end position="463"/>
    </location>
</feature>
<name>A0A8S9Z146_9TREM</name>
<dbReference type="OrthoDB" id="6268529at2759"/>
<feature type="compositionally biased region" description="Basic and acidic residues" evidence="2">
    <location>
        <begin position="167"/>
        <end position="180"/>
    </location>
</feature>
<feature type="region of interest" description="Disordered" evidence="2">
    <location>
        <begin position="305"/>
        <end position="357"/>
    </location>
</feature>
<feature type="coiled-coil region" evidence="1">
    <location>
        <begin position="564"/>
        <end position="668"/>
    </location>
</feature>
<evidence type="ECO:0000313" key="4">
    <source>
        <dbReference type="Proteomes" id="UP000822476"/>
    </source>
</evidence>
<keyword evidence="1" id="KW-0175">Coiled coil</keyword>
<dbReference type="PANTHER" id="PTHR45615">
    <property type="entry name" value="MYOSIN HEAVY CHAIN, NON-MUSCLE"/>
    <property type="match status" value="1"/>
</dbReference>
<comment type="caution">
    <text evidence="3">The sequence shown here is derived from an EMBL/GenBank/DDBJ whole genome shotgun (WGS) entry which is preliminary data.</text>
</comment>
<dbReference type="PANTHER" id="PTHR45615:SF80">
    <property type="entry name" value="GRIP DOMAIN-CONTAINING PROTEIN"/>
    <property type="match status" value="1"/>
</dbReference>
<accession>A0A8S9Z146</accession>
<protein>
    <submittedName>
        <fullName evidence="3">Uncharacterized protein</fullName>
    </submittedName>
</protein>
<dbReference type="EMBL" id="JTDE01001302">
    <property type="protein sequence ID" value="KAF7259226.1"/>
    <property type="molecule type" value="Genomic_DNA"/>
</dbReference>
<feature type="compositionally biased region" description="Low complexity" evidence="2">
    <location>
        <begin position="259"/>
        <end position="285"/>
    </location>
</feature>
<feature type="coiled-coil region" evidence="1">
    <location>
        <begin position="470"/>
        <end position="511"/>
    </location>
</feature>
<reference evidence="3" key="1">
    <citation type="submission" date="2019-07" db="EMBL/GenBank/DDBJ databases">
        <title>Annotation for the trematode Paragonimus miyazaki's.</title>
        <authorList>
            <person name="Choi Y.-J."/>
        </authorList>
    </citation>
    <scope>NUCLEOTIDE SEQUENCE</scope>
    <source>
        <strain evidence="3">Japan</strain>
    </source>
</reference>
<evidence type="ECO:0000313" key="3">
    <source>
        <dbReference type="EMBL" id="KAF7259226.1"/>
    </source>
</evidence>
<feature type="compositionally biased region" description="Polar residues" evidence="2">
    <location>
        <begin position="992"/>
        <end position="1009"/>
    </location>
</feature>
<proteinExistence type="predicted"/>
<feature type="region of interest" description="Disordered" evidence="2">
    <location>
        <begin position="971"/>
        <end position="1094"/>
    </location>
</feature>
<evidence type="ECO:0000256" key="2">
    <source>
        <dbReference type="SAM" id="MobiDB-lite"/>
    </source>
</evidence>
<evidence type="ECO:0000256" key="1">
    <source>
        <dbReference type="SAM" id="Coils"/>
    </source>
</evidence>
<dbReference type="AlphaFoldDB" id="A0A8S9Z146"/>